<dbReference type="Proteomes" id="UP000694569">
    <property type="component" value="Unplaced"/>
</dbReference>
<keyword evidence="6" id="KW-0130">Cell adhesion</keyword>
<dbReference type="Pfam" id="PF00307">
    <property type="entry name" value="CH"/>
    <property type="match status" value="2"/>
</dbReference>
<evidence type="ECO:0000256" key="5">
    <source>
        <dbReference type="ARBA" id="ARBA00022737"/>
    </source>
</evidence>
<evidence type="ECO:0000259" key="10">
    <source>
        <dbReference type="PROSITE" id="PS50021"/>
    </source>
</evidence>
<reference evidence="11" key="2">
    <citation type="submission" date="2025-09" db="UniProtKB">
        <authorList>
            <consortium name="Ensembl"/>
        </authorList>
    </citation>
    <scope>IDENTIFICATION</scope>
</reference>
<dbReference type="CDD" id="cd21306">
    <property type="entry name" value="CH_PARVA_B_rpt2"/>
    <property type="match status" value="1"/>
</dbReference>
<evidence type="ECO:0000256" key="6">
    <source>
        <dbReference type="ARBA" id="ARBA00022889"/>
    </source>
</evidence>
<evidence type="ECO:0000256" key="9">
    <source>
        <dbReference type="SAM" id="MobiDB-lite"/>
    </source>
</evidence>
<feature type="compositionally biased region" description="Low complexity" evidence="9">
    <location>
        <begin position="1"/>
        <end position="11"/>
    </location>
</feature>
<dbReference type="GO" id="GO:0005925">
    <property type="term" value="C:focal adhesion"/>
    <property type="evidence" value="ECO:0007669"/>
    <property type="project" value="TreeGrafter"/>
</dbReference>
<dbReference type="CDD" id="cd21335">
    <property type="entry name" value="CH_PARVA_rpt1"/>
    <property type="match status" value="1"/>
</dbReference>
<protein>
    <submittedName>
        <fullName evidence="11">Parvin alpha</fullName>
    </submittedName>
</protein>
<dbReference type="GeneTree" id="ENSGT00950000183194"/>
<dbReference type="PROSITE" id="PS50021">
    <property type="entry name" value="CH"/>
    <property type="match status" value="2"/>
</dbReference>
<dbReference type="FunFam" id="1.10.418.10:FF:000015">
    <property type="entry name" value="Parvin beta"/>
    <property type="match status" value="1"/>
</dbReference>
<evidence type="ECO:0000313" key="12">
    <source>
        <dbReference type="Proteomes" id="UP000694569"/>
    </source>
</evidence>
<keyword evidence="12" id="KW-1185">Reference proteome</keyword>
<reference evidence="11" key="1">
    <citation type="submission" date="2025-08" db="UniProtKB">
        <authorList>
            <consortium name="Ensembl"/>
        </authorList>
    </citation>
    <scope>IDENTIFICATION</scope>
</reference>
<dbReference type="AlphaFoldDB" id="A0A8C5Q183"/>
<dbReference type="PANTHER" id="PTHR12114">
    <property type="entry name" value="PARVIN"/>
    <property type="match status" value="1"/>
</dbReference>
<evidence type="ECO:0000313" key="11">
    <source>
        <dbReference type="Ensembl" id="ENSLLEP00000030571.1"/>
    </source>
</evidence>
<dbReference type="PANTHER" id="PTHR12114:SF6">
    <property type="entry name" value="ALPHA-PARVIN"/>
    <property type="match status" value="1"/>
</dbReference>
<evidence type="ECO:0000256" key="2">
    <source>
        <dbReference type="ARBA" id="ARBA00004245"/>
    </source>
</evidence>
<dbReference type="GO" id="GO:0071963">
    <property type="term" value="P:establishment or maintenance of cell polarity regulating cell shape"/>
    <property type="evidence" value="ECO:0007669"/>
    <property type="project" value="TreeGrafter"/>
</dbReference>
<evidence type="ECO:0000256" key="3">
    <source>
        <dbReference type="ARBA" id="ARBA00005666"/>
    </source>
</evidence>
<keyword evidence="7" id="KW-0009">Actin-binding</keyword>
<feature type="domain" description="Calponin-homology (CH)" evidence="10">
    <location>
        <begin position="251"/>
        <end position="358"/>
    </location>
</feature>
<dbReference type="OrthoDB" id="9902521at2759"/>
<dbReference type="InterPro" id="IPR028433">
    <property type="entry name" value="Parvin"/>
</dbReference>
<comment type="subcellular location">
    <subcellularLocation>
        <location evidence="2">Cytoplasm</location>
        <location evidence="2">Cytoskeleton</location>
    </subcellularLocation>
    <subcellularLocation>
        <location evidence="1">Cytoplasm</location>
        <location evidence="1">Myofibril</location>
        <location evidence="1">Sarcomere</location>
        <location evidence="1">Z line</location>
    </subcellularLocation>
</comment>
<gene>
    <name evidence="11" type="primary">PARVA</name>
</gene>
<evidence type="ECO:0000256" key="8">
    <source>
        <dbReference type="ARBA" id="ARBA00023212"/>
    </source>
</evidence>
<evidence type="ECO:0000256" key="4">
    <source>
        <dbReference type="ARBA" id="ARBA00022490"/>
    </source>
</evidence>
<dbReference type="GO" id="GO:0003779">
    <property type="term" value="F:actin binding"/>
    <property type="evidence" value="ECO:0007669"/>
    <property type="project" value="UniProtKB-KW"/>
</dbReference>
<accession>A0A8C5Q183</accession>
<dbReference type="InterPro" id="IPR001715">
    <property type="entry name" value="CH_dom"/>
</dbReference>
<dbReference type="SUPFAM" id="SSF47576">
    <property type="entry name" value="Calponin-homology domain, CH-domain"/>
    <property type="match status" value="1"/>
</dbReference>
<dbReference type="GO" id="GO:0034446">
    <property type="term" value="P:substrate adhesion-dependent cell spreading"/>
    <property type="evidence" value="ECO:0007669"/>
    <property type="project" value="TreeGrafter"/>
</dbReference>
<dbReference type="PIRSF" id="PIRSF039131">
    <property type="entry name" value="Parvin"/>
    <property type="match status" value="1"/>
</dbReference>
<dbReference type="Gene3D" id="1.10.418.10">
    <property type="entry name" value="Calponin-like domain"/>
    <property type="match status" value="2"/>
</dbReference>
<dbReference type="FunFam" id="1.10.418.10:FF:000011">
    <property type="entry name" value="Parvin, beta"/>
    <property type="match status" value="1"/>
</dbReference>
<keyword evidence="4" id="KW-0963">Cytoplasm</keyword>
<dbReference type="GO" id="GO:0030018">
    <property type="term" value="C:Z disc"/>
    <property type="evidence" value="ECO:0007669"/>
    <property type="project" value="UniProtKB-SubCell"/>
</dbReference>
<dbReference type="Ensembl" id="ENSLLET00000031745.1">
    <property type="protein sequence ID" value="ENSLLEP00000030571.1"/>
    <property type="gene ID" value="ENSLLEG00000019166.1"/>
</dbReference>
<comment type="similarity">
    <text evidence="3">Belongs to the parvin family.</text>
</comment>
<name>A0A8C5Q183_9ANUR</name>
<sequence>MATSPQKSPSTPKSPPSRKKEDSFLGKLGGTLARRKKAKEVSELQEEGINAINLPLNPIPFELDPEDTMLEENEVRTMIDPYSRSDPRLQELMKVLIDWINDVLVGERIIVKDLTEDLYDGQVLQKLFEKLEGQKLNVAEVTQSEIAQKQKLQTVLEKINETLKLPPRSVKWNVDSVHAKSVVAILHLLVALSQYFRAPIRLPDHVSIQVVVVQKLDGMLQSRQIQEEITGDTEYRDAFDTLFDHAPDKLNVVKKTLITFVNKHLNKLNLEVTELETQFADGVYLVLLMGLLEGYFVPLYNFFLTPDSFEQKVVNVSFSFELMQDGGLEKPKPRPEDIVNCDLKSTLRVLYNLFTKYRSVD</sequence>
<organism evidence="11 12">
    <name type="scientific">Leptobrachium leishanense</name>
    <name type="common">Leishan spiny toad</name>
    <dbReference type="NCBI Taxonomy" id="445787"/>
    <lineage>
        <taxon>Eukaryota</taxon>
        <taxon>Metazoa</taxon>
        <taxon>Chordata</taxon>
        <taxon>Craniata</taxon>
        <taxon>Vertebrata</taxon>
        <taxon>Euteleostomi</taxon>
        <taxon>Amphibia</taxon>
        <taxon>Batrachia</taxon>
        <taxon>Anura</taxon>
        <taxon>Pelobatoidea</taxon>
        <taxon>Megophryidae</taxon>
        <taxon>Leptobrachium</taxon>
    </lineage>
</organism>
<keyword evidence="5" id="KW-0677">Repeat</keyword>
<evidence type="ECO:0000256" key="7">
    <source>
        <dbReference type="ARBA" id="ARBA00023203"/>
    </source>
</evidence>
<feature type="domain" description="Calponin-homology (CH)" evidence="10">
    <location>
        <begin position="90"/>
        <end position="197"/>
    </location>
</feature>
<dbReference type="GO" id="GO:0030036">
    <property type="term" value="P:actin cytoskeleton organization"/>
    <property type="evidence" value="ECO:0007669"/>
    <property type="project" value="InterPro"/>
</dbReference>
<dbReference type="GO" id="GO:0015629">
    <property type="term" value="C:actin cytoskeleton"/>
    <property type="evidence" value="ECO:0007669"/>
    <property type="project" value="TreeGrafter"/>
</dbReference>
<dbReference type="SMART" id="SM00033">
    <property type="entry name" value="CH"/>
    <property type="match status" value="2"/>
</dbReference>
<feature type="region of interest" description="Disordered" evidence="9">
    <location>
        <begin position="1"/>
        <end position="26"/>
    </location>
</feature>
<proteinExistence type="inferred from homology"/>
<dbReference type="GO" id="GO:0060271">
    <property type="term" value="P:cilium assembly"/>
    <property type="evidence" value="ECO:0007669"/>
    <property type="project" value="TreeGrafter"/>
</dbReference>
<dbReference type="InterPro" id="IPR036872">
    <property type="entry name" value="CH_dom_sf"/>
</dbReference>
<evidence type="ECO:0000256" key="1">
    <source>
        <dbReference type="ARBA" id="ARBA00004216"/>
    </source>
</evidence>
<keyword evidence="8" id="KW-0206">Cytoskeleton</keyword>